<dbReference type="EMBL" id="OC919423">
    <property type="protein sequence ID" value="CAD7651316.1"/>
    <property type="molecule type" value="Genomic_DNA"/>
</dbReference>
<sequence>MFIILSKGVTAGVLPSTRNSSTLLTPIPGTANVTAFDLDPETDGMGILGPIIKEYDLAHPPVTNGTNDTITAYSSTEGSSAHSIIRDYPYAIGLLVVIAFIIGVVVVVVLVRKYCMGHKQGYTLFKIRSFKRFGRYSGGIEMTGASITNNNNNNNSVETKFDRFVLELEFEVTAAESRGLEVSGGRELERICRQFGVHVLMKPGLNDNRRVVVIRGTDRAVSQLFDARQEIVNLMNNPDSTSDDNYLQVLTNHYRNHQMLSDYMWNANRETVNLLVDMRVGDQLYLESIRLADMNELQVRYGTKIAMPSDRKFPKPDYRPVTITGSPDGVLKTYEGVRQLLPVHVWYELHLNVGLTSHILDVSSQPMRDIQRKYALDVFVGHSKPGIPCSVHMRGPIGQVDQLRAGIAVIQEYIKSHGIGRLDLTIHSEADAQSSWSQIVGHKQQHPWPDGSLSIVGSDLKAVIAAKREISGRYVVELDFEVTEGDSRVVDRYGRELEGLGDEFGVHILMKPEVNRKVVIIRSTDRSVSNVFNVRKRIVNLVKNSTAQTSSQTCQPINTSSSLSSAYTTETYGTGTYNSGQTRRWVGTGTPNGYYGVTGQPGTGRYYYGGTT</sequence>
<reference evidence="3" key="1">
    <citation type="submission" date="2020-11" db="EMBL/GenBank/DDBJ databases">
        <authorList>
            <person name="Tran Van P."/>
        </authorList>
    </citation>
    <scope>NUCLEOTIDE SEQUENCE</scope>
</reference>
<dbReference type="GO" id="GO:0003723">
    <property type="term" value="F:RNA binding"/>
    <property type="evidence" value="ECO:0007669"/>
    <property type="project" value="InterPro"/>
</dbReference>
<dbReference type="CDD" id="cd00105">
    <property type="entry name" value="KH-I"/>
    <property type="match status" value="1"/>
</dbReference>
<dbReference type="SUPFAM" id="SSF54791">
    <property type="entry name" value="Eukaryotic type KH-domain (KH-domain type I)"/>
    <property type="match status" value="1"/>
</dbReference>
<dbReference type="EMBL" id="CAJPVJ010004598">
    <property type="protein sequence ID" value="CAG2168761.1"/>
    <property type="molecule type" value="Genomic_DNA"/>
</dbReference>
<dbReference type="AlphaFoldDB" id="A0A7R9M0I7"/>
<keyword evidence="4" id="KW-1185">Reference proteome</keyword>
<proteinExistence type="predicted"/>
<gene>
    <name evidence="3" type="ORF">ONB1V03_LOCUS8245</name>
</gene>
<dbReference type="InterPro" id="IPR036612">
    <property type="entry name" value="KH_dom_type_1_sf"/>
</dbReference>
<organism evidence="3">
    <name type="scientific">Oppiella nova</name>
    <dbReference type="NCBI Taxonomy" id="334625"/>
    <lineage>
        <taxon>Eukaryota</taxon>
        <taxon>Metazoa</taxon>
        <taxon>Ecdysozoa</taxon>
        <taxon>Arthropoda</taxon>
        <taxon>Chelicerata</taxon>
        <taxon>Arachnida</taxon>
        <taxon>Acari</taxon>
        <taxon>Acariformes</taxon>
        <taxon>Sarcoptiformes</taxon>
        <taxon>Oribatida</taxon>
        <taxon>Brachypylina</taxon>
        <taxon>Oppioidea</taxon>
        <taxon>Oppiidae</taxon>
        <taxon>Oppiella</taxon>
    </lineage>
</organism>
<name>A0A7R9M0I7_9ACAR</name>
<keyword evidence="1" id="KW-1133">Transmembrane helix</keyword>
<evidence type="ECO:0000256" key="1">
    <source>
        <dbReference type="SAM" id="Phobius"/>
    </source>
</evidence>
<keyword evidence="1" id="KW-0472">Membrane</keyword>
<evidence type="ECO:0000313" key="4">
    <source>
        <dbReference type="Proteomes" id="UP000728032"/>
    </source>
</evidence>
<evidence type="ECO:0000313" key="3">
    <source>
        <dbReference type="EMBL" id="CAD7651316.1"/>
    </source>
</evidence>
<dbReference type="Pfam" id="PF22985">
    <property type="entry name" value="KH_BICC1"/>
    <property type="match status" value="2"/>
</dbReference>
<dbReference type="InterPro" id="IPR054727">
    <property type="entry name" value="BICC1_KH"/>
</dbReference>
<protein>
    <recommendedName>
        <fullName evidence="2">Protein bicaudal C homolog 1 KH-like domain-containing protein</fullName>
    </recommendedName>
</protein>
<feature type="domain" description="Protein bicaudal C homolog 1 KH-like" evidence="2">
    <location>
        <begin position="168"/>
        <end position="238"/>
    </location>
</feature>
<keyword evidence="1" id="KW-0812">Transmembrane</keyword>
<feature type="transmembrane region" description="Helical" evidence="1">
    <location>
        <begin position="88"/>
        <end position="111"/>
    </location>
</feature>
<evidence type="ECO:0000259" key="2">
    <source>
        <dbReference type="Pfam" id="PF22985"/>
    </source>
</evidence>
<accession>A0A7R9M0I7</accession>
<dbReference type="Proteomes" id="UP000728032">
    <property type="component" value="Unassembled WGS sequence"/>
</dbReference>
<feature type="domain" description="Protein bicaudal C homolog 1 KH-like" evidence="2">
    <location>
        <begin position="478"/>
        <end position="544"/>
    </location>
</feature>